<evidence type="ECO:0000313" key="3">
    <source>
        <dbReference type="Proteomes" id="UP000272474"/>
    </source>
</evidence>
<reference evidence="2 3" key="1">
    <citation type="journal article" date="2014" name="Int. J. Syst. Evol. Microbiol.">
        <title>Streptomyces hoynatensis sp. nov., isolated from deep marine sediment.</title>
        <authorList>
            <person name="Veyisoglu A."/>
            <person name="Sahin N."/>
        </authorList>
    </citation>
    <scope>NUCLEOTIDE SEQUENCE [LARGE SCALE GENOMIC DNA]</scope>
    <source>
        <strain evidence="2 3">KCTC 29097</strain>
    </source>
</reference>
<evidence type="ECO:0000313" key="2">
    <source>
        <dbReference type="EMBL" id="RKN46694.1"/>
    </source>
</evidence>
<dbReference type="EMBL" id="RBAL01000001">
    <property type="protein sequence ID" value="RKN46694.1"/>
    <property type="molecule type" value="Genomic_DNA"/>
</dbReference>
<dbReference type="Proteomes" id="UP000272474">
    <property type="component" value="Unassembled WGS sequence"/>
</dbReference>
<comment type="caution">
    <text evidence="2">The sequence shown here is derived from an EMBL/GenBank/DDBJ whole genome shotgun (WGS) entry which is preliminary data.</text>
</comment>
<organism evidence="2 3">
    <name type="scientific">Streptomyces hoynatensis</name>
    <dbReference type="NCBI Taxonomy" id="1141874"/>
    <lineage>
        <taxon>Bacteria</taxon>
        <taxon>Bacillati</taxon>
        <taxon>Actinomycetota</taxon>
        <taxon>Actinomycetes</taxon>
        <taxon>Kitasatosporales</taxon>
        <taxon>Streptomycetaceae</taxon>
        <taxon>Streptomyces</taxon>
    </lineage>
</organism>
<dbReference type="RefSeq" id="WP_120674139.1">
    <property type="nucleotide sequence ID" value="NZ_RBAL01000001.1"/>
</dbReference>
<dbReference type="AlphaFoldDB" id="A0A3A9ZFX8"/>
<dbReference type="PROSITE" id="PS51257">
    <property type="entry name" value="PROKAR_LIPOPROTEIN"/>
    <property type="match status" value="1"/>
</dbReference>
<keyword evidence="1" id="KW-0732">Signal</keyword>
<feature type="signal peptide" evidence="1">
    <location>
        <begin position="1"/>
        <end position="19"/>
    </location>
</feature>
<evidence type="ECO:0000256" key="1">
    <source>
        <dbReference type="SAM" id="SignalP"/>
    </source>
</evidence>
<accession>A0A3A9ZFX8</accession>
<feature type="chain" id="PRO_5038707640" description="VWA domain-containing protein" evidence="1">
    <location>
        <begin position="20"/>
        <end position="249"/>
    </location>
</feature>
<proteinExistence type="predicted"/>
<gene>
    <name evidence="2" type="ORF">D7294_00215</name>
</gene>
<name>A0A3A9ZFX8_9ACTN</name>
<keyword evidence="3" id="KW-1185">Reference proteome</keyword>
<evidence type="ECO:0008006" key="4">
    <source>
        <dbReference type="Google" id="ProtNLM"/>
    </source>
</evidence>
<sequence length="249" mass="26879">MRHPLVAALLAAAALAATGCDQLGQALGTDVDRYTTACAVLVDGSGSGQEDAAHGFAAEEKLNVALPEFLRDLECRTLAFAPITRASAGSTCQQETLDLDPDARSTDDRDQLREVWRSVALDQARELLSCARNRQPGSDVLGALDRVGQAAPDGAEAFHILVVSDFMQADGSFQLHADQVQTPESRAGALDTLEAQGRLPRLPETTTVYPAGYGMRFSDDPAAYEGFDAFWSELLEERVKIDVSFDYRQ</sequence>
<dbReference type="OrthoDB" id="4331649at2"/>
<protein>
    <recommendedName>
        <fullName evidence="4">VWA domain-containing protein</fullName>
    </recommendedName>
</protein>